<dbReference type="Proteomes" id="UP000288943">
    <property type="component" value="Chromosome"/>
</dbReference>
<dbReference type="GeneID" id="95374965"/>
<organism evidence="2 3">
    <name type="scientific">Paenibacillus chitinolyticus</name>
    <dbReference type="NCBI Taxonomy" id="79263"/>
    <lineage>
        <taxon>Bacteria</taxon>
        <taxon>Bacillati</taxon>
        <taxon>Bacillota</taxon>
        <taxon>Bacilli</taxon>
        <taxon>Bacillales</taxon>
        <taxon>Paenibacillaceae</taxon>
        <taxon>Paenibacillus</taxon>
    </lineage>
</organism>
<accession>A0A410WU17</accession>
<reference evidence="1 4" key="2">
    <citation type="submission" date="2022-05" db="EMBL/GenBank/DDBJ databases">
        <title>Genome Sequencing of Bee-Associated Microbes.</title>
        <authorList>
            <person name="Dunlap C."/>
        </authorList>
    </citation>
    <scope>NUCLEOTIDE SEQUENCE [LARGE SCALE GENOMIC DNA]</scope>
    <source>
        <strain evidence="1 4">NRRL B-23120</strain>
    </source>
</reference>
<proteinExistence type="predicted"/>
<dbReference type="KEGG" id="pchi:PC41400_09105"/>
<evidence type="ECO:0000313" key="3">
    <source>
        <dbReference type="Proteomes" id="UP000288943"/>
    </source>
</evidence>
<gene>
    <name evidence="1" type="ORF">M5X16_04025</name>
    <name evidence="2" type="ORF">PC41400_09105</name>
</gene>
<keyword evidence="4" id="KW-1185">Reference proteome</keyword>
<evidence type="ECO:0000313" key="2">
    <source>
        <dbReference type="EMBL" id="QAV17811.1"/>
    </source>
</evidence>
<reference evidence="2 3" key="1">
    <citation type="submission" date="2018-01" db="EMBL/GenBank/DDBJ databases">
        <title>The whole genome sequencing and assembly of Paenibacillus chitinolyticus KCCM 41400 strain.</title>
        <authorList>
            <person name="Kim J.-Y."/>
            <person name="Park M.-K."/>
            <person name="Lee Y.-J."/>
            <person name="Yi H."/>
            <person name="Bahn Y.-S."/>
            <person name="Kim J.F."/>
            <person name="Lee D.-W."/>
        </authorList>
    </citation>
    <scope>NUCLEOTIDE SEQUENCE [LARGE SCALE GENOMIC DNA]</scope>
    <source>
        <strain evidence="2 3">KCCM 41400</strain>
    </source>
</reference>
<name>A0A410WU17_9BACL</name>
<dbReference type="AlphaFoldDB" id="A0A410WU17"/>
<dbReference type="Proteomes" id="UP001527202">
    <property type="component" value="Unassembled WGS sequence"/>
</dbReference>
<sequence length="159" mass="18431">METVAFKNKSSQIIFYNKQKEVIHSRESKEVIGQADGLLRMEIRPSHHDWTKFSRRKRVIDLLKVDVFTEITRKVMNQIIFPNEPDGISPAWLRSQPSKISQIETLLGFQLLQQEVPEGVLKQFYTAATYVNRKNLVKGIPLPKNQTKLELHIDYANLG</sequence>
<protein>
    <submittedName>
        <fullName evidence="2">Uncharacterized protein</fullName>
    </submittedName>
</protein>
<dbReference type="EMBL" id="CP026520">
    <property type="protein sequence ID" value="QAV17811.1"/>
    <property type="molecule type" value="Genomic_DNA"/>
</dbReference>
<dbReference type="RefSeq" id="WP_042231061.1">
    <property type="nucleotide sequence ID" value="NZ_CP026520.1"/>
</dbReference>
<evidence type="ECO:0000313" key="4">
    <source>
        <dbReference type="Proteomes" id="UP001527202"/>
    </source>
</evidence>
<evidence type="ECO:0000313" key="1">
    <source>
        <dbReference type="EMBL" id="MCY9594942.1"/>
    </source>
</evidence>
<dbReference type="OrthoDB" id="2553465at2"/>
<dbReference type="EMBL" id="JAMDMJ010000004">
    <property type="protein sequence ID" value="MCY9594942.1"/>
    <property type="molecule type" value="Genomic_DNA"/>
</dbReference>